<sequence length="311" mass="32886">MAHTTPGGTHRRERSARRALRREAPSTVALLADEEDFAAMRRYASFAFHDHGAYLRQVEGLLRALASQGVHTAVALFDPAEYEEFCADSDLDPDTSTARTRYTAEVAAAGPTVTYRGQPLDQLVQGLIGAAEQQATWEYATALLSRAAGCGCPDDPGRTAFHSGQAALRRLLAAAGPGRHHLVCSVPASGAPLVAVVHAQAAEQGPAEVDRTEALIFSTVLACGIATSSPGGVVLRTTAPRGRDTVRGWALHQGRLRPLSEAEVFSAYCTDADTGEPVPPEHGVDYRPGLPLPGPDDPEPEGQEPADPEGE</sequence>
<evidence type="ECO:0000313" key="3">
    <source>
        <dbReference type="Proteomes" id="UP000186168"/>
    </source>
</evidence>
<accession>A0A1R1S882</accession>
<gene>
    <name evidence="2" type="ORF">SPAR_35896</name>
</gene>
<keyword evidence="3" id="KW-1185">Reference proteome</keyword>
<dbReference type="AlphaFoldDB" id="A0A1R1S882"/>
<feature type="compositionally biased region" description="Basic residues" evidence="1">
    <location>
        <begin position="9"/>
        <end position="20"/>
    </location>
</feature>
<feature type="region of interest" description="Disordered" evidence="1">
    <location>
        <begin position="271"/>
        <end position="311"/>
    </location>
</feature>
<dbReference type="Proteomes" id="UP000186168">
    <property type="component" value="Unassembled WGS sequence"/>
</dbReference>
<feature type="compositionally biased region" description="Acidic residues" evidence="1">
    <location>
        <begin position="296"/>
        <end position="311"/>
    </location>
</feature>
<dbReference type="STRING" id="67365.GCA_001704635_01866"/>
<evidence type="ECO:0000256" key="1">
    <source>
        <dbReference type="SAM" id="MobiDB-lite"/>
    </source>
</evidence>
<dbReference type="RefSeq" id="WP_065966724.1">
    <property type="nucleotide sequence ID" value="NZ_ASQP01000463.1"/>
</dbReference>
<organism evidence="2 3">
    <name type="scientific">Streptomyces sparsogenes DSM 40356</name>
    <dbReference type="NCBI Taxonomy" id="1331668"/>
    <lineage>
        <taxon>Bacteria</taxon>
        <taxon>Bacillati</taxon>
        <taxon>Actinomycetota</taxon>
        <taxon>Actinomycetes</taxon>
        <taxon>Kitasatosporales</taxon>
        <taxon>Streptomycetaceae</taxon>
        <taxon>Streptomyces</taxon>
    </lineage>
</organism>
<name>A0A1R1S882_9ACTN</name>
<protein>
    <submittedName>
        <fullName evidence="2">Uncharacterized protein</fullName>
    </submittedName>
</protein>
<evidence type="ECO:0000313" key="2">
    <source>
        <dbReference type="EMBL" id="OMI34536.1"/>
    </source>
</evidence>
<dbReference type="EMBL" id="ASQP01000463">
    <property type="protein sequence ID" value="OMI34536.1"/>
    <property type="molecule type" value="Genomic_DNA"/>
</dbReference>
<comment type="caution">
    <text evidence="2">The sequence shown here is derived from an EMBL/GenBank/DDBJ whole genome shotgun (WGS) entry which is preliminary data.</text>
</comment>
<feature type="region of interest" description="Disordered" evidence="1">
    <location>
        <begin position="1"/>
        <end position="21"/>
    </location>
</feature>
<reference evidence="2 3" key="1">
    <citation type="submission" date="2013-05" db="EMBL/GenBank/DDBJ databases">
        <title>Genome sequence of Streptomyces sparsogenes DSM 40356.</title>
        <authorList>
            <person name="Coyne S."/>
            <person name="Seebeck F.P."/>
        </authorList>
    </citation>
    <scope>NUCLEOTIDE SEQUENCE [LARGE SCALE GENOMIC DNA]</scope>
    <source>
        <strain evidence="2 3">DSM 40356</strain>
    </source>
</reference>
<proteinExistence type="predicted"/>
<dbReference type="GeneID" id="96746793"/>